<protein>
    <submittedName>
        <fullName evidence="2">Uncharacterized protein</fullName>
    </submittedName>
</protein>
<sequence length="200" mass="22211">MMLGVLGKSVRRQRYASIIGEPSTAWNCGCLWFWVKAREKVRATRVECRDVHGSHGMSKEKKERRRMRSDRKRAGPSNPANQQARGGVSHAEREGPWQRGCLSRCFFGGTFQLSRALSPQAPHLRPTSSQRSSISTSKGEEGVRQMMEANAKSFSSSHSPAMLPFSSILSLHLPKHAMSTTAAGLPNLSGRAYKTKKQDQ</sequence>
<dbReference type="RefSeq" id="XP_062681738.1">
    <property type="nucleotide sequence ID" value="XM_062821709.1"/>
</dbReference>
<reference evidence="2" key="2">
    <citation type="submission" date="2023-06" db="EMBL/GenBank/DDBJ databases">
        <authorList>
            <consortium name="Lawrence Berkeley National Laboratory"/>
            <person name="Haridas S."/>
            <person name="Hensen N."/>
            <person name="Bonometti L."/>
            <person name="Westerberg I."/>
            <person name="Brannstrom I.O."/>
            <person name="Guillou S."/>
            <person name="Cros-Aarteil S."/>
            <person name="Calhoun S."/>
            <person name="Kuo A."/>
            <person name="Mondo S."/>
            <person name="Pangilinan J."/>
            <person name="Riley R."/>
            <person name="Labutti K."/>
            <person name="Andreopoulos B."/>
            <person name="Lipzen A."/>
            <person name="Chen C."/>
            <person name="Yanf M."/>
            <person name="Daum C."/>
            <person name="Ng V."/>
            <person name="Clum A."/>
            <person name="Steindorff A."/>
            <person name="Ohm R."/>
            <person name="Martin F."/>
            <person name="Silar P."/>
            <person name="Natvig D."/>
            <person name="Lalanne C."/>
            <person name="Gautier V."/>
            <person name="Ament-Velasquez S.L."/>
            <person name="Kruys A."/>
            <person name="Hutchinson M.I."/>
            <person name="Powell A.J."/>
            <person name="Barry K."/>
            <person name="Miller A.N."/>
            <person name="Grigoriev I.V."/>
            <person name="Debuchy R."/>
            <person name="Gladieux P."/>
            <person name="Thoren M.H."/>
            <person name="Johannesson H."/>
        </authorList>
    </citation>
    <scope>NUCLEOTIDE SEQUENCE</scope>
    <source>
        <strain evidence="2">CBS 560.94</strain>
    </source>
</reference>
<gene>
    <name evidence="2" type="ORF">B0H65DRAFT_195676</name>
</gene>
<accession>A0AAE0MRL2</accession>
<feature type="compositionally biased region" description="Basic residues" evidence="1">
    <location>
        <begin position="62"/>
        <end position="71"/>
    </location>
</feature>
<feature type="region of interest" description="Disordered" evidence="1">
    <location>
        <begin position="118"/>
        <end position="142"/>
    </location>
</feature>
<proteinExistence type="predicted"/>
<feature type="region of interest" description="Disordered" evidence="1">
    <location>
        <begin position="46"/>
        <end position="95"/>
    </location>
</feature>
<dbReference type="AlphaFoldDB" id="A0AAE0MRL2"/>
<dbReference type="GeneID" id="87858863"/>
<comment type="caution">
    <text evidence="2">The sequence shown here is derived from an EMBL/GenBank/DDBJ whole genome shotgun (WGS) entry which is preliminary data.</text>
</comment>
<evidence type="ECO:0000256" key="1">
    <source>
        <dbReference type="SAM" id="MobiDB-lite"/>
    </source>
</evidence>
<evidence type="ECO:0000313" key="3">
    <source>
        <dbReference type="Proteomes" id="UP001278500"/>
    </source>
</evidence>
<feature type="compositionally biased region" description="Low complexity" evidence="1">
    <location>
        <begin position="128"/>
        <end position="137"/>
    </location>
</feature>
<feature type="region of interest" description="Disordered" evidence="1">
    <location>
        <begin position="181"/>
        <end position="200"/>
    </location>
</feature>
<feature type="compositionally biased region" description="Basic and acidic residues" evidence="1">
    <location>
        <begin position="46"/>
        <end position="61"/>
    </location>
</feature>
<dbReference type="EMBL" id="JAUEPP010000004">
    <property type="protein sequence ID" value="KAK3345125.1"/>
    <property type="molecule type" value="Genomic_DNA"/>
</dbReference>
<name>A0AAE0MRL2_9PEZI</name>
<dbReference type="Proteomes" id="UP001278500">
    <property type="component" value="Unassembled WGS sequence"/>
</dbReference>
<organism evidence="2 3">
    <name type="scientific">Neurospora tetraspora</name>
    <dbReference type="NCBI Taxonomy" id="94610"/>
    <lineage>
        <taxon>Eukaryota</taxon>
        <taxon>Fungi</taxon>
        <taxon>Dikarya</taxon>
        <taxon>Ascomycota</taxon>
        <taxon>Pezizomycotina</taxon>
        <taxon>Sordariomycetes</taxon>
        <taxon>Sordariomycetidae</taxon>
        <taxon>Sordariales</taxon>
        <taxon>Sordariaceae</taxon>
        <taxon>Neurospora</taxon>
    </lineage>
</organism>
<reference evidence="2" key="1">
    <citation type="journal article" date="2023" name="Mol. Phylogenet. Evol.">
        <title>Genome-scale phylogeny and comparative genomics of the fungal order Sordariales.</title>
        <authorList>
            <person name="Hensen N."/>
            <person name="Bonometti L."/>
            <person name="Westerberg I."/>
            <person name="Brannstrom I.O."/>
            <person name="Guillou S."/>
            <person name="Cros-Aarteil S."/>
            <person name="Calhoun S."/>
            <person name="Haridas S."/>
            <person name="Kuo A."/>
            <person name="Mondo S."/>
            <person name="Pangilinan J."/>
            <person name="Riley R."/>
            <person name="LaButti K."/>
            <person name="Andreopoulos B."/>
            <person name="Lipzen A."/>
            <person name="Chen C."/>
            <person name="Yan M."/>
            <person name="Daum C."/>
            <person name="Ng V."/>
            <person name="Clum A."/>
            <person name="Steindorff A."/>
            <person name="Ohm R.A."/>
            <person name="Martin F."/>
            <person name="Silar P."/>
            <person name="Natvig D.O."/>
            <person name="Lalanne C."/>
            <person name="Gautier V."/>
            <person name="Ament-Velasquez S.L."/>
            <person name="Kruys A."/>
            <person name="Hutchinson M.I."/>
            <person name="Powell A.J."/>
            <person name="Barry K."/>
            <person name="Miller A.N."/>
            <person name="Grigoriev I.V."/>
            <person name="Debuchy R."/>
            <person name="Gladieux P."/>
            <person name="Hiltunen Thoren M."/>
            <person name="Johannesson H."/>
        </authorList>
    </citation>
    <scope>NUCLEOTIDE SEQUENCE</scope>
    <source>
        <strain evidence="2">CBS 560.94</strain>
    </source>
</reference>
<evidence type="ECO:0000313" key="2">
    <source>
        <dbReference type="EMBL" id="KAK3345125.1"/>
    </source>
</evidence>
<keyword evidence="3" id="KW-1185">Reference proteome</keyword>